<dbReference type="KEGG" id="ppd:Ppro_1302"/>
<protein>
    <submittedName>
        <fullName evidence="1">VanW family protein</fullName>
    </submittedName>
</protein>
<dbReference type="RefSeq" id="WP_011735224.1">
    <property type="nucleotide sequence ID" value="NC_008609.1"/>
</dbReference>
<dbReference type="PANTHER" id="PTHR35788:SF1">
    <property type="entry name" value="EXPORTED PROTEIN"/>
    <property type="match status" value="1"/>
</dbReference>
<dbReference type="InterPro" id="IPR052913">
    <property type="entry name" value="Glycopeptide_resist_protein"/>
</dbReference>
<dbReference type="AlphaFoldDB" id="A1ANK2"/>
<dbReference type="EMBL" id="CP000482">
    <property type="protein sequence ID" value="ABK98922.1"/>
    <property type="molecule type" value="Genomic_DNA"/>
</dbReference>
<evidence type="ECO:0000313" key="1">
    <source>
        <dbReference type="EMBL" id="ABK98922.1"/>
    </source>
</evidence>
<sequence>MGPHRHGIFLLLVCLIFASTAWGEPPFGQLWSGFSTSLSNRSPEQRKNAAIAGQALDGAIIPPGGTFSFNQRVGAREREKGFLPAPYLTSNGTLDDTPGGGICQLASTLYNAGLLAGLEVVERHPHSRAVAHVPPGRDATISSWRKDLRLRNPFPHPLKLRIDSGNDRLTVSFRSPVARLFQVEIQSSQISQEPETVAISAGKSGQPGSHGFSTRTWRITHTNGIDKRELISEDNYPAPSRVIAGGGN</sequence>
<dbReference type="InterPro" id="IPR007391">
    <property type="entry name" value="Vancomycin_resist_VanW"/>
</dbReference>
<dbReference type="HOGENOM" id="CLU_075501_0_0_7"/>
<dbReference type="PANTHER" id="PTHR35788">
    <property type="entry name" value="EXPORTED PROTEIN-RELATED"/>
    <property type="match status" value="1"/>
</dbReference>
<dbReference type="eggNOG" id="COG2720">
    <property type="taxonomic scope" value="Bacteria"/>
</dbReference>
<dbReference type="Proteomes" id="UP000006732">
    <property type="component" value="Chromosome"/>
</dbReference>
<evidence type="ECO:0000313" key="2">
    <source>
        <dbReference type="Proteomes" id="UP000006732"/>
    </source>
</evidence>
<organism evidence="1 2">
    <name type="scientific">Pelobacter propionicus (strain DSM 2379 / NBRC 103807 / OttBd1)</name>
    <dbReference type="NCBI Taxonomy" id="338966"/>
    <lineage>
        <taxon>Bacteria</taxon>
        <taxon>Pseudomonadati</taxon>
        <taxon>Thermodesulfobacteriota</taxon>
        <taxon>Desulfuromonadia</taxon>
        <taxon>Desulfuromonadales</taxon>
        <taxon>Desulfuromonadaceae</taxon>
        <taxon>Pelobacter</taxon>
    </lineage>
</organism>
<name>A1ANK2_PELPD</name>
<accession>A1ANK2</accession>
<reference evidence="1 2" key="1">
    <citation type="submission" date="2006-10" db="EMBL/GenBank/DDBJ databases">
        <title>Complete sequence of chromosome of Pelobacter propionicus DSM 2379.</title>
        <authorList>
            <consortium name="US DOE Joint Genome Institute"/>
            <person name="Copeland A."/>
            <person name="Lucas S."/>
            <person name="Lapidus A."/>
            <person name="Barry K."/>
            <person name="Detter J.C."/>
            <person name="Glavina del Rio T."/>
            <person name="Hammon N."/>
            <person name="Israni S."/>
            <person name="Dalin E."/>
            <person name="Tice H."/>
            <person name="Pitluck S."/>
            <person name="Saunders E."/>
            <person name="Brettin T."/>
            <person name="Bruce D."/>
            <person name="Han C."/>
            <person name="Tapia R."/>
            <person name="Schmutz J."/>
            <person name="Larimer F."/>
            <person name="Land M."/>
            <person name="Hauser L."/>
            <person name="Kyrpides N."/>
            <person name="Kim E."/>
            <person name="Lovley D."/>
            <person name="Richardson P."/>
        </authorList>
    </citation>
    <scope>NUCLEOTIDE SEQUENCE [LARGE SCALE GENOMIC DNA]</scope>
    <source>
        <strain evidence="2">DSM 2379 / NBRC 103807 / OttBd1</strain>
    </source>
</reference>
<gene>
    <name evidence="1" type="ordered locus">Ppro_1302</name>
</gene>
<proteinExistence type="predicted"/>
<dbReference type="STRING" id="338966.Ppro_1302"/>
<dbReference type="Pfam" id="PF04294">
    <property type="entry name" value="VanW"/>
    <property type="match status" value="1"/>
</dbReference>
<keyword evidence="2" id="KW-1185">Reference proteome</keyword>
<dbReference type="OrthoDB" id="9813301at2"/>